<dbReference type="PANTHER" id="PTHR43308">
    <property type="entry name" value="OUTER MEMBRANE PROTEIN ALPHA-RELATED"/>
    <property type="match status" value="1"/>
</dbReference>
<dbReference type="Proteomes" id="UP000886748">
    <property type="component" value="Unassembled WGS sequence"/>
</dbReference>
<dbReference type="EMBL" id="DVOD01000013">
    <property type="protein sequence ID" value="HIU91786.1"/>
    <property type="molecule type" value="Genomic_DNA"/>
</dbReference>
<organism evidence="4 5">
    <name type="scientific">Candidatus Limenecus avicola</name>
    <dbReference type="NCBI Taxonomy" id="2840847"/>
    <lineage>
        <taxon>Bacteria</taxon>
        <taxon>Bacillati</taxon>
        <taxon>Bacillota</taxon>
        <taxon>Clostridia</taxon>
        <taxon>Eubacteriales</taxon>
        <taxon>Clostridiaceae</taxon>
        <taxon>Clostridiaceae incertae sedis</taxon>
        <taxon>Candidatus Limenecus</taxon>
    </lineage>
</organism>
<accession>A0A9D1MZ80</accession>
<evidence type="ECO:0000256" key="2">
    <source>
        <dbReference type="SAM" id="SignalP"/>
    </source>
</evidence>
<feature type="domain" description="SLH" evidence="3">
    <location>
        <begin position="87"/>
        <end position="148"/>
    </location>
</feature>
<dbReference type="InterPro" id="IPR001119">
    <property type="entry name" value="SLH_dom"/>
</dbReference>
<keyword evidence="2" id="KW-0732">Signal</keyword>
<feature type="domain" description="SLH" evidence="3">
    <location>
        <begin position="23"/>
        <end position="86"/>
    </location>
</feature>
<feature type="chain" id="PRO_5039445295" evidence="2">
    <location>
        <begin position="25"/>
        <end position="384"/>
    </location>
</feature>
<dbReference type="PROSITE" id="PS51272">
    <property type="entry name" value="SLH"/>
    <property type="match status" value="3"/>
</dbReference>
<protein>
    <submittedName>
        <fullName evidence="4">S-layer homology domain-containing protein</fullName>
    </submittedName>
</protein>
<feature type="signal peptide" evidence="2">
    <location>
        <begin position="1"/>
        <end position="24"/>
    </location>
</feature>
<comment type="caution">
    <text evidence="4">The sequence shown here is derived from an EMBL/GenBank/DDBJ whole genome shotgun (WGS) entry which is preliminary data.</text>
</comment>
<reference evidence="4" key="1">
    <citation type="submission" date="2020-10" db="EMBL/GenBank/DDBJ databases">
        <authorList>
            <person name="Gilroy R."/>
        </authorList>
    </citation>
    <scope>NUCLEOTIDE SEQUENCE</scope>
    <source>
        <strain evidence="4">CHK154-7741</strain>
    </source>
</reference>
<evidence type="ECO:0000256" key="1">
    <source>
        <dbReference type="ARBA" id="ARBA00022737"/>
    </source>
</evidence>
<feature type="domain" description="SLH" evidence="3">
    <location>
        <begin position="153"/>
        <end position="218"/>
    </location>
</feature>
<proteinExistence type="predicted"/>
<dbReference type="InterPro" id="IPR051465">
    <property type="entry name" value="Cell_Envelope_Struct_Comp"/>
</dbReference>
<reference evidence="4" key="2">
    <citation type="journal article" date="2021" name="PeerJ">
        <title>Extensive microbial diversity within the chicken gut microbiome revealed by metagenomics and culture.</title>
        <authorList>
            <person name="Gilroy R."/>
            <person name="Ravi A."/>
            <person name="Getino M."/>
            <person name="Pursley I."/>
            <person name="Horton D.L."/>
            <person name="Alikhan N.F."/>
            <person name="Baker D."/>
            <person name="Gharbi K."/>
            <person name="Hall N."/>
            <person name="Watson M."/>
            <person name="Adriaenssens E.M."/>
            <person name="Foster-Nyarko E."/>
            <person name="Jarju S."/>
            <person name="Secka A."/>
            <person name="Antonio M."/>
            <person name="Oren A."/>
            <person name="Chaudhuri R.R."/>
            <person name="La Ragione R."/>
            <person name="Hildebrand F."/>
            <person name="Pallen M.J."/>
        </authorList>
    </citation>
    <scope>NUCLEOTIDE SEQUENCE</scope>
    <source>
        <strain evidence="4">CHK154-7741</strain>
    </source>
</reference>
<dbReference type="Pfam" id="PF00395">
    <property type="entry name" value="SLH"/>
    <property type="match status" value="2"/>
</dbReference>
<evidence type="ECO:0000259" key="3">
    <source>
        <dbReference type="PROSITE" id="PS51272"/>
    </source>
</evidence>
<keyword evidence="1" id="KW-0677">Repeat</keyword>
<dbReference type="PANTHER" id="PTHR43308:SF5">
    <property type="entry name" value="S-LAYER PROTEIN _ PEPTIDOGLYCAN ENDO-BETA-N-ACETYLGLUCOSAMINIDASE"/>
    <property type="match status" value="1"/>
</dbReference>
<name>A0A9D1MZ80_9CLOT</name>
<gene>
    <name evidence="4" type="ORF">IAD26_01485</name>
</gene>
<evidence type="ECO:0000313" key="4">
    <source>
        <dbReference type="EMBL" id="HIU91786.1"/>
    </source>
</evidence>
<dbReference type="AlphaFoldDB" id="A0A9D1MZ80"/>
<evidence type="ECO:0000313" key="5">
    <source>
        <dbReference type="Proteomes" id="UP000886748"/>
    </source>
</evidence>
<sequence>MKKLLTKALMLAAILGFTSAATFAKDYADLPKDHWAYKQIQILTDFNVVVGYPDGNYRPEQNVTRAEFATMVIKAFEQQKAEIKQPAKFTDVSEKDWFYGMVQRAVMFDLLKGYPDGHFDPYGNVSRGHVISTTVNALTTETISNQKAKEILENSYSDYDQIPDWLIIAAGKAEILGMVVKAPGEETVINAERPATRAELAAFLVKMLEQAKLNPNAKLKEAMSPRTGEGIIIPTTTLEGYIATIPAGTVIPIMVLNKSITSQKSKAGEQFLSKLPKNLITKEKYLLLVENDALNGKIASVKVGRLFIRNGEVTMETHTITTDKNQTAAFCGDALGGYRPEGFWKTLYLKVVKGHRVQIKEGDILNLKLNKPVRIDLTNGMILE</sequence>